<dbReference type="EMBL" id="JADKPN010000002">
    <property type="protein sequence ID" value="MBF4762644.1"/>
    <property type="molecule type" value="Genomic_DNA"/>
</dbReference>
<dbReference type="InterPro" id="IPR039420">
    <property type="entry name" value="WalR-like"/>
</dbReference>
<feature type="domain" description="HTH luxR-type" evidence="6">
    <location>
        <begin position="144"/>
        <end position="209"/>
    </location>
</feature>
<dbReference type="InterPro" id="IPR000792">
    <property type="entry name" value="Tscrpt_reg_LuxR_C"/>
</dbReference>
<evidence type="ECO:0000313" key="8">
    <source>
        <dbReference type="EMBL" id="MBF4762644.1"/>
    </source>
</evidence>
<dbReference type="PROSITE" id="PS50043">
    <property type="entry name" value="HTH_LUXR_2"/>
    <property type="match status" value="1"/>
</dbReference>
<dbReference type="SUPFAM" id="SSF46894">
    <property type="entry name" value="C-terminal effector domain of the bipartite response regulators"/>
    <property type="match status" value="1"/>
</dbReference>
<dbReference type="RefSeq" id="WP_194705853.1">
    <property type="nucleotide sequence ID" value="NZ_JADKPN010000002.1"/>
</dbReference>
<feature type="modified residue" description="4-aspartylphosphate" evidence="5">
    <location>
        <position position="53"/>
    </location>
</feature>
<dbReference type="Pfam" id="PF00196">
    <property type="entry name" value="GerE"/>
    <property type="match status" value="1"/>
</dbReference>
<dbReference type="GO" id="GO:0003677">
    <property type="term" value="F:DNA binding"/>
    <property type="evidence" value="ECO:0007669"/>
    <property type="project" value="UniProtKB-KW"/>
</dbReference>
<evidence type="ECO:0000313" key="9">
    <source>
        <dbReference type="Proteomes" id="UP000640489"/>
    </source>
</evidence>
<accession>A0A930YH57</accession>
<evidence type="ECO:0000256" key="3">
    <source>
        <dbReference type="ARBA" id="ARBA00023125"/>
    </source>
</evidence>
<dbReference type="InterPro" id="IPR058245">
    <property type="entry name" value="NreC/VraR/RcsB-like_REC"/>
</dbReference>
<dbReference type="PANTHER" id="PTHR43214">
    <property type="entry name" value="TWO-COMPONENT RESPONSE REGULATOR"/>
    <property type="match status" value="1"/>
</dbReference>
<dbReference type="SMART" id="SM00421">
    <property type="entry name" value="HTH_LUXR"/>
    <property type="match status" value="1"/>
</dbReference>
<reference evidence="8" key="1">
    <citation type="submission" date="2020-11" db="EMBL/GenBank/DDBJ databases">
        <title>Nocardioides sp. nov., isolated from Soil of Cynanchum wilfordii Hemsley rhizosphere.</title>
        <authorList>
            <person name="Lee J.-S."/>
            <person name="Suh M.K."/>
            <person name="Kim J.-S."/>
        </authorList>
    </citation>
    <scope>NUCLEOTIDE SEQUENCE</scope>
    <source>
        <strain evidence="8">KCTC 19275</strain>
    </source>
</reference>
<evidence type="ECO:0000259" key="6">
    <source>
        <dbReference type="PROSITE" id="PS50043"/>
    </source>
</evidence>
<dbReference type="AlphaFoldDB" id="A0A930YH57"/>
<dbReference type="SMART" id="SM00448">
    <property type="entry name" value="REC"/>
    <property type="match status" value="1"/>
</dbReference>
<dbReference type="GO" id="GO:0006355">
    <property type="term" value="P:regulation of DNA-templated transcription"/>
    <property type="evidence" value="ECO:0007669"/>
    <property type="project" value="InterPro"/>
</dbReference>
<dbReference type="InterPro" id="IPR001789">
    <property type="entry name" value="Sig_transdc_resp-reg_receiver"/>
</dbReference>
<dbReference type="Pfam" id="PF00072">
    <property type="entry name" value="Response_reg"/>
    <property type="match status" value="1"/>
</dbReference>
<keyword evidence="4" id="KW-0804">Transcription</keyword>
<evidence type="ECO:0000256" key="5">
    <source>
        <dbReference type="PROSITE-ProRule" id="PRU00169"/>
    </source>
</evidence>
<evidence type="ECO:0000256" key="1">
    <source>
        <dbReference type="ARBA" id="ARBA00022553"/>
    </source>
</evidence>
<dbReference type="SUPFAM" id="SSF52172">
    <property type="entry name" value="CheY-like"/>
    <property type="match status" value="1"/>
</dbReference>
<keyword evidence="2" id="KW-0805">Transcription regulation</keyword>
<dbReference type="InterPro" id="IPR016032">
    <property type="entry name" value="Sig_transdc_resp-reg_C-effctor"/>
</dbReference>
<dbReference type="PANTHER" id="PTHR43214:SF24">
    <property type="entry name" value="TRANSCRIPTIONAL REGULATORY PROTEIN NARL-RELATED"/>
    <property type="match status" value="1"/>
</dbReference>
<organism evidence="8 9">
    <name type="scientific">Nocardioides islandensis</name>
    <dbReference type="NCBI Taxonomy" id="433663"/>
    <lineage>
        <taxon>Bacteria</taxon>
        <taxon>Bacillati</taxon>
        <taxon>Actinomycetota</taxon>
        <taxon>Actinomycetes</taxon>
        <taxon>Propionibacteriales</taxon>
        <taxon>Nocardioidaceae</taxon>
        <taxon>Nocardioides</taxon>
    </lineage>
</organism>
<dbReference type="Gene3D" id="3.40.50.2300">
    <property type="match status" value="1"/>
</dbReference>
<protein>
    <submittedName>
        <fullName evidence="8">Response regulator transcription factor</fullName>
    </submittedName>
</protein>
<dbReference type="GO" id="GO:0000160">
    <property type="term" value="P:phosphorelay signal transduction system"/>
    <property type="evidence" value="ECO:0007669"/>
    <property type="project" value="InterPro"/>
</dbReference>
<evidence type="ECO:0000256" key="4">
    <source>
        <dbReference type="ARBA" id="ARBA00023163"/>
    </source>
</evidence>
<name>A0A930YH57_9ACTN</name>
<evidence type="ECO:0000259" key="7">
    <source>
        <dbReference type="PROSITE" id="PS50110"/>
    </source>
</evidence>
<keyword evidence="1 5" id="KW-0597">Phosphoprotein</keyword>
<dbReference type="InterPro" id="IPR011006">
    <property type="entry name" value="CheY-like_superfamily"/>
</dbReference>
<dbReference type="CDD" id="cd06170">
    <property type="entry name" value="LuxR_C_like"/>
    <property type="match status" value="1"/>
</dbReference>
<dbReference type="Proteomes" id="UP000640489">
    <property type="component" value="Unassembled WGS sequence"/>
</dbReference>
<dbReference type="PROSITE" id="PS50110">
    <property type="entry name" value="RESPONSE_REGULATORY"/>
    <property type="match status" value="1"/>
</dbReference>
<evidence type="ECO:0000256" key="2">
    <source>
        <dbReference type="ARBA" id="ARBA00023015"/>
    </source>
</evidence>
<dbReference type="PRINTS" id="PR00038">
    <property type="entry name" value="HTHLUXR"/>
</dbReference>
<gene>
    <name evidence="8" type="ORF">ISU07_05855</name>
</gene>
<dbReference type="CDD" id="cd17535">
    <property type="entry name" value="REC_NarL-like"/>
    <property type="match status" value="1"/>
</dbReference>
<sequence length="216" mass="23097">MTTVVVAEDELVTRSGIVHILRAGGLDVVAETQDLAGLLAAVEQLAPDAAVVDVRMPPTHTTEGLEGAALIRLHHPGTAVLVLSHVVDPELVMGLLEQHSHIGYLLKDRVLDESTLVDGVRRVVGGELVVDPAVVAAVLDRKRRSEPLARLTAREREVLGLVAEGLSNAGIAQRLVLSERTVEVHVAQLLTKLNLPQDTTANRRVLAVLTHLRAAT</sequence>
<feature type="domain" description="Response regulatory" evidence="7">
    <location>
        <begin position="3"/>
        <end position="122"/>
    </location>
</feature>
<comment type="caution">
    <text evidence="8">The sequence shown here is derived from an EMBL/GenBank/DDBJ whole genome shotgun (WGS) entry which is preliminary data.</text>
</comment>
<proteinExistence type="predicted"/>
<keyword evidence="9" id="KW-1185">Reference proteome</keyword>
<keyword evidence="3" id="KW-0238">DNA-binding</keyword>